<feature type="binding site" evidence="12">
    <location>
        <position position="317"/>
    </location>
    <ligand>
        <name>substrate</name>
    </ligand>
</feature>
<evidence type="ECO:0000256" key="12">
    <source>
        <dbReference type="HAMAP-Rule" id="MF_02120"/>
    </source>
</evidence>
<feature type="binding site" evidence="12">
    <location>
        <begin position="274"/>
        <end position="277"/>
    </location>
    <ligand>
        <name>pyridoxal 5'-phosphate</name>
        <dbReference type="ChEBI" id="CHEBI:597326"/>
    </ligand>
</feature>
<dbReference type="PANTHER" id="PTHR43727">
    <property type="entry name" value="DIAMINOPIMELATE DECARBOXYLASE"/>
    <property type="match status" value="1"/>
</dbReference>
<dbReference type="GO" id="GO:0008836">
    <property type="term" value="F:diaminopimelate decarboxylase activity"/>
    <property type="evidence" value="ECO:0007669"/>
    <property type="project" value="UniProtKB-UniRule"/>
</dbReference>
<evidence type="ECO:0000259" key="16">
    <source>
        <dbReference type="Pfam" id="PF02784"/>
    </source>
</evidence>
<dbReference type="InterPro" id="IPR009006">
    <property type="entry name" value="Ala_racemase/Decarboxylase_C"/>
</dbReference>
<dbReference type="SUPFAM" id="SSF50621">
    <property type="entry name" value="Alanine racemase C-terminal domain-like"/>
    <property type="match status" value="1"/>
</dbReference>
<dbReference type="PRINTS" id="PR01181">
    <property type="entry name" value="DAPDCRBXLASE"/>
</dbReference>
<dbReference type="Gene3D" id="3.20.20.10">
    <property type="entry name" value="Alanine racemase"/>
    <property type="match status" value="1"/>
</dbReference>
<dbReference type="PANTHER" id="PTHR43727:SF2">
    <property type="entry name" value="GROUP IV DECARBOXYLASE"/>
    <property type="match status" value="1"/>
</dbReference>
<proteinExistence type="inferred from homology"/>
<organism evidence="17">
    <name type="scientific">Magnetococcus massalia (strain MO-1)</name>
    <dbReference type="NCBI Taxonomy" id="451514"/>
    <lineage>
        <taxon>Bacteria</taxon>
        <taxon>Pseudomonadati</taxon>
        <taxon>Pseudomonadota</taxon>
        <taxon>Magnetococcia</taxon>
        <taxon>Magnetococcales</taxon>
        <taxon>Magnetococcaceae</taxon>
        <taxon>Magnetococcus</taxon>
    </lineage>
</organism>
<feature type="binding site" evidence="12">
    <location>
        <position position="373"/>
    </location>
    <ligand>
        <name>pyridoxal 5'-phosphate</name>
        <dbReference type="ChEBI" id="CHEBI:597326"/>
    </ligand>
</feature>
<comment type="catalytic activity">
    <reaction evidence="7 12 14">
        <text>meso-2,6-diaminopimelate + H(+) = L-lysine + CO2</text>
        <dbReference type="Rhea" id="RHEA:15101"/>
        <dbReference type="ChEBI" id="CHEBI:15378"/>
        <dbReference type="ChEBI" id="CHEBI:16526"/>
        <dbReference type="ChEBI" id="CHEBI:32551"/>
        <dbReference type="ChEBI" id="CHEBI:57791"/>
        <dbReference type="EC" id="4.1.1.20"/>
    </reaction>
</comment>
<evidence type="ECO:0000256" key="10">
    <source>
        <dbReference type="ARBA" id="ARBA00066427"/>
    </source>
</evidence>
<dbReference type="Gene3D" id="2.40.37.10">
    <property type="entry name" value="Lyase, Ornithine Decarboxylase, Chain A, domain 1"/>
    <property type="match status" value="1"/>
</dbReference>
<feature type="modified residue" description="N6-(pyridoxal phosphate)lysine" evidence="12 13">
    <location>
        <position position="60"/>
    </location>
</feature>
<feature type="binding site" evidence="12">
    <location>
        <position position="345"/>
    </location>
    <ligand>
        <name>substrate</name>
    </ligand>
</feature>
<comment type="cofactor">
    <cofactor evidence="1 12 13 14">
        <name>pyridoxal 5'-phosphate</name>
        <dbReference type="ChEBI" id="CHEBI:597326"/>
    </cofactor>
</comment>
<dbReference type="CDD" id="cd06828">
    <property type="entry name" value="PLPDE_III_DapDC"/>
    <property type="match status" value="1"/>
</dbReference>
<accession>A0A1S7LN99</accession>
<dbReference type="GO" id="GO:0030170">
    <property type="term" value="F:pyridoxal phosphate binding"/>
    <property type="evidence" value="ECO:0007669"/>
    <property type="project" value="UniProtKB-UniRule"/>
</dbReference>
<evidence type="ECO:0000259" key="15">
    <source>
        <dbReference type="Pfam" id="PF00278"/>
    </source>
</evidence>
<keyword evidence="2 12" id="KW-0028">Amino-acid biosynthesis</keyword>
<dbReference type="Pfam" id="PF02784">
    <property type="entry name" value="Orn_Arg_deC_N"/>
    <property type="match status" value="1"/>
</dbReference>
<evidence type="ECO:0000256" key="8">
    <source>
        <dbReference type="ARBA" id="ARBA00060643"/>
    </source>
</evidence>
<comment type="function">
    <text evidence="12">Specifically catalyzes the decarboxylation of meso-diaminopimelate (meso-DAP) to L-lysine.</text>
</comment>
<feature type="domain" description="Orn/DAP/Arg decarboxylase 2 C-terminal" evidence="15">
    <location>
        <begin position="29"/>
        <end position="371"/>
    </location>
</feature>
<keyword evidence="4 12" id="KW-0663">Pyridoxal phosphate</keyword>
<sequence length="422" mass="46725">MDYFHYQDDQLFCEEVSLAKLADTIGTPFYCYSERTLLRHLRVFQEAFSRSESLICYSVKANSNLAVLDALARNGCGFDIVSGGELARAKHIGCPGEKIVFSGVGKSSQEIRDALIYGVRMFNVESIPELHRIQQVAQKLNKKAPIALRINPDVDAKTHPYISTGLKRNKFGIPHDQAVAVYQEAASLSHIEVVGLDCHIGSQLTQLAPFVDALLRVKELIKELQEAGITIKNLDLGGGLGIPYEDGETPPSPAELAEALLEHLEEMELTIILEPGRSIAGNAGVLVTQVEYVKQGEERNFIITDAGMNDLLRPAIYDAYHGVVPVQRWFDREEKVADVVGPICETGDFFARDRYLSEVHQGELLAVRSAGAYGFVMSSNYNSRPRVPEVLVRGDQYAVVRKRESVEQLLENESTFPQGSEG</sequence>
<evidence type="ECO:0000256" key="14">
    <source>
        <dbReference type="RuleBase" id="RU003738"/>
    </source>
</evidence>
<feature type="active site" description="Proton donor" evidence="13">
    <location>
        <position position="344"/>
    </location>
</feature>
<dbReference type="InterPro" id="IPR002986">
    <property type="entry name" value="DAP_deCOOHase_LysA"/>
</dbReference>
<reference evidence="17" key="1">
    <citation type="submission" date="2015-04" db="EMBL/GenBank/DDBJ databases">
        <authorList>
            <person name="Syromyatnikov M.Y."/>
            <person name="Popov V.N."/>
        </authorList>
    </citation>
    <scope>NUCLEOTIDE SEQUENCE</scope>
    <source>
        <strain evidence="17">MO-1</strain>
    </source>
</reference>
<dbReference type="SUPFAM" id="SSF51419">
    <property type="entry name" value="PLP-binding barrel"/>
    <property type="match status" value="1"/>
</dbReference>
<comment type="subunit">
    <text evidence="12">Homodimer.</text>
</comment>
<dbReference type="UniPathway" id="UPA00034">
    <property type="reaction ID" value="UER00027"/>
</dbReference>
<feature type="binding site" evidence="12">
    <location>
        <position position="277"/>
    </location>
    <ligand>
        <name>substrate</name>
    </ligand>
</feature>
<name>A0A1S7LN99_MAGMO</name>
<evidence type="ECO:0000256" key="4">
    <source>
        <dbReference type="ARBA" id="ARBA00022898"/>
    </source>
</evidence>
<evidence type="ECO:0000256" key="13">
    <source>
        <dbReference type="PIRSR" id="PIRSR600183-50"/>
    </source>
</evidence>
<evidence type="ECO:0000256" key="11">
    <source>
        <dbReference type="ARBA" id="ARBA00074972"/>
    </source>
</evidence>
<dbReference type="EMBL" id="LO017727">
    <property type="protein sequence ID" value="CRH07597.1"/>
    <property type="molecule type" value="Genomic_DNA"/>
</dbReference>
<evidence type="ECO:0000256" key="3">
    <source>
        <dbReference type="ARBA" id="ARBA00022793"/>
    </source>
</evidence>
<evidence type="ECO:0000256" key="1">
    <source>
        <dbReference type="ARBA" id="ARBA00001933"/>
    </source>
</evidence>
<evidence type="ECO:0000256" key="6">
    <source>
        <dbReference type="ARBA" id="ARBA00023239"/>
    </source>
</evidence>
<dbReference type="InterPro" id="IPR022643">
    <property type="entry name" value="De-COase2_C"/>
</dbReference>
<dbReference type="EC" id="4.1.1.20" evidence="10 12"/>
<dbReference type="NCBIfam" id="TIGR01048">
    <property type="entry name" value="lysA"/>
    <property type="match status" value="1"/>
</dbReference>
<feature type="domain" description="Orn/DAP/Arg decarboxylase 2 N-terminal" evidence="16">
    <location>
        <begin position="36"/>
        <end position="280"/>
    </location>
</feature>
<keyword evidence="3 12" id="KW-0210">Decarboxylase</keyword>
<dbReference type="PRINTS" id="PR01179">
    <property type="entry name" value="ODADCRBXLASE"/>
</dbReference>
<feature type="binding site" evidence="12">
    <location>
        <position position="239"/>
    </location>
    <ligand>
        <name>pyridoxal 5'-phosphate</name>
        <dbReference type="ChEBI" id="CHEBI:597326"/>
    </ligand>
</feature>
<dbReference type="InterPro" id="IPR022644">
    <property type="entry name" value="De-COase2_N"/>
</dbReference>
<gene>
    <name evidence="12 17" type="primary">lysA</name>
    <name evidence="17" type="ORF">MAGMO_3461</name>
</gene>
<dbReference type="FunFam" id="3.20.20.10:FF:000003">
    <property type="entry name" value="Diaminopimelate decarboxylase"/>
    <property type="match status" value="1"/>
</dbReference>
<dbReference type="InterPro" id="IPR029066">
    <property type="entry name" value="PLP-binding_barrel"/>
</dbReference>
<feature type="binding site" evidence="12">
    <location>
        <position position="373"/>
    </location>
    <ligand>
        <name>substrate</name>
    </ligand>
</feature>
<dbReference type="HAMAP" id="MF_02120">
    <property type="entry name" value="LysA"/>
    <property type="match status" value="1"/>
</dbReference>
<evidence type="ECO:0000256" key="5">
    <source>
        <dbReference type="ARBA" id="ARBA00023154"/>
    </source>
</evidence>
<feature type="binding site" evidence="12">
    <location>
        <position position="313"/>
    </location>
    <ligand>
        <name>substrate</name>
    </ligand>
</feature>
<evidence type="ECO:0000256" key="9">
    <source>
        <dbReference type="ARBA" id="ARBA00060983"/>
    </source>
</evidence>
<dbReference type="FunFam" id="2.40.37.10:FF:000003">
    <property type="entry name" value="Diaminopimelate decarboxylase"/>
    <property type="match status" value="1"/>
</dbReference>
<dbReference type="AlphaFoldDB" id="A0A1S7LN99"/>
<keyword evidence="6 12" id="KW-0456">Lyase</keyword>
<protein>
    <recommendedName>
        <fullName evidence="11 12">Diaminopimelate decarboxylase</fullName>
        <shortName evidence="12">DAP decarboxylase</shortName>
        <shortName evidence="12">DAPDC</shortName>
        <ecNumber evidence="10 12">4.1.1.20</ecNumber>
    </recommendedName>
</protein>
<comment type="similarity">
    <text evidence="9 12">Belongs to the Orn/Lys/Arg decarboxylase class-II family. LysA subfamily.</text>
</comment>
<dbReference type="GO" id="GO:0009089">
    <property type="term" value="P:lysine biosynthetic process via diaminopimelate"/>
    <property type="evidence" value="ECO:0007669"/>
    <property type="project" value="UniProtKB-UniRule"/>
</dbReference>
<keyword evidence="5 12" id="KW-0457">Lysine biosynthesis</keyword>
<dbReference type="InterPro" id="IPR000183">
    <property type="entry name" value="Orn/DAP/Arg_de-COase"/>
</dbReference>
<evidence type="ECO:0000256" key="7">
    <source>
        <dbReference type="ARBA" id="ARBA00050464"/>
    </source>
</evidence>
<dbReference type="Pfam" id="PF00278">
    <property type="entry name" value="Orn_DAP_Arg_deC"/>
    <property type="match status" value="1"/>
</dbReference>
<evidence type="ECO:0000313" key="17">
    <source>
        <dbReference type="EMBL" id="CRH07597.1"/>
    </source>
</evidence>
<evidence type="ECO:0000256" key="2">
    <source>
        <dbReference type="ARBA" id="ARBA00022605"/>
    </source>
</evidence>
<comment type="pathway">
    <text evidence="8 12 14">Amino-acid biosynthesis; L-lysine biosynthesis via DAP pathway; L-lysine from DL-2,6-diaminopimelate: step 1/1.</text>
</comment>